<dbReference type="Pfam" id="PF00034">
    <property type="entry name" value="Cytochrom_C"/>
    <property type="match status" value="1"/>
</dbReference>
<proteinExistence type="predicted"/>
<feature type="signal peptide" evidence="7">
    <location>
        <begin position="1"/>
        <end position="31"/>
    </location>
</feature>
<comment type="caution">
    <text evidence="9">The sequence shown here is derived from an EMBL/GenBank/DDBJ whole genome shotgun (WGS) entry which is preliminary data.</text>
</comment>
<dbReference type="EMBL" id="JAUYVI010000011">
    <property type="protein sequence ID" value="MDQ7251407.1"/>
    <property type="molecule type" value="Genomic_DNA"/>
</dbReference>
<gene>
    <name evidence="9" type="ORF">Q8A70_27220</name>
</gene>
<evidence type="ECO:0000256" key="1">
    <source>
        <dbReference type="ARBA" id="ARBA00022448"/>
    </source>
</evidence>
<dbReference type="InterPro" id="IPR002327">
    <property type="entry name" value="Cyt_c_1A/1B"/>
</dbReference>
<feature type="chain" id="PRO_5046824644" evidence="7">
    <location>
        <begin position="32"/>
        <end position="133"/>
    </location>
</feature>
<evidence type="ECO:0000256" key="6">
    <source>
        <dbReference type="PROSITE-ProRule" id="PRU00433"/>
    </source>
</evidence>
<dbReference type="SUPFAM" id="SSF46626">
    <property type="entry name" value="Cytochrome c"/>
    <property type="match status" value="1"/>
</dbReference>
<keyword evidence="5 6" id="KW-0408">Iron</keyword>
<evidence type="ECO:0000256" key="4">
    <source>
        <dbReference type="ARBA" id="ARBA00022982"/>
    </source>
</evidence>
<keyword evidence="2 6" id="KW-0349">Heme</keyword>
<evidence type="ECO:0000259" key="8">
    <source>
        <dbReference type="PROSITE" id="PS51007"/>
    </source>
</evidence>
<evidence type="ECO:0000256" key="5">
    <source>
        <dbReference type="ARBA" id="ARBA00023004"/>
    </source>
</evidence>
<keyword evidence="4" id="KW-0249">Electron transport</keyword>
<keyword evidence="1" id="KW-0813">Transport</keyword>
<organism evidence="9 10">
    <name type="scientific">Dongia sedimenti</name>
    <dbReference type="NCBI Taxonomy" id="3064282"/>
    <lineage>
        <taxon>Bacteria</taxon>
        <taxon>Pseudomonadati</taxon>
        <taxon>Pseudomonadota</taxon>
        <taxon>Alphaproteobacteria</taxon>
        <taxon>Rhodospirillales</taxon>
        <taxon>Dongiaceae</taxon>
        <taxon>Dongia</taxon>
    </lineage>
</organism>
<keyword evidence="3 6" id="KW-0479">Metal-binding</keyword>
<evidence type="ECO:0000256" key="3">
    <source>
        <dbReference type="ARBA" id="ARBA00022723"/>
    </source>
</evidence>
<sequence>MRDFIGAARVGLKVLAAAAFVATGFAAAAQADGDAAKGKKVFAKCMACHTLEAGKNKVGPSLHAIIGRKAGTVEGFTYSDAMKNSGLTWDEATLDTYLTNPKKEVAGNKMAFPGLPKPEDRANVIAYLKEASQ</sequence>
<evidence type="ECO:0000313" key="10">
    <source>
        <dbReference type="Proteomes" id="UP001230156"/>
    </source>
</evidence>
<evidence type="ECO:0000256" key="2">
    <source>
        <dbReference type="ARBA" id="ARBA00022617"/>
    </source>
</evidence>
<dbReference type="InterPro" id="IPR009056">
    <property type="entry name" value="Cyt_c-like_dom"/>
</dbReference>
<dbReference type="InterPro" id="IPR036909">
    <property type="entry name" value="Cyt_c-like_dom_sf"/>
</dbReference>
<reference evidence="10" key="1">
    <citation type="submission" date="2023-08" db="EMBL/GenBank/DDBJ databases">
        <title>Rhodospirillaceae gen. nov., a novel taxon isolated from the Yangtze River Yuezi River estuary sludge.</title>
        <authorList>
            <person name="Ruan L."/>
        </authorList>
    </citation>
    <scope>NUCLEOTIDE SEQUENCE [LARGE SCALE GENOMIC DNA]</scope>
    <source>
        <strain evidence="10">R-7</strain>
    </source>
</reference>
<dbReference type="Gene3D" id="1.10.760.10">
    <property type="entry name" value="Cytochrome c-like domain"/>
    <property type="match status" value="1"/>
</dbReference>
<dbReference type="RefSeq" id="WP_379961749.1">
    <property type="nucleotide sequence ID" value="NZ_JAUYVI010000011.1"/>
</dbReference>
<dbReference type="PANTHER" id="PTHR11961">
    <property type="entry name" value="CYTOCHROME C"/>
    <property type="match status" value="1"/>
</dbReference>
<feature type="domain" description="Cytochrome c" evidence="8">
    <location>
        <begin position="33"/>
        <end position="132"/>
    </location>
</feature>
<dbReference type="Proteomes" id="UP001230156">
    <property type="component" value="Unassembled WGS sequence"/>
</dbReference>
<accession>A0ABU0YUJ8</accession>
<dbReference type="PROSITE" id="PS51007">
    <property type="entry name" value="CYTC"/>
    <property type="match status" value="1"/>
</dbReference>
<name>A0ABU0YUJ8_9PROT</name>
<evidence type="ECO:0000313" key="9">
    <source>
        <dbReference type="EMBL" id="MDQ7251407.1"/>
    </source>
</evidence>
<keyword evidence="10" id="KW-1185">Reference proteome</keyword>
<protein>
    <submittedName>
        <fullName evidence="9">Cytochrome c family protein</fullName>
    </submittedName>
</protein>
<dbReference type="PRINTS" id="PR00604">
    <property type="entry name" value="CYTCHRMECIAB"/>
</dbReference>
<evidence type="ECO:0000256" key="7">
    <source>
        <dbReference type="SAM" id="SignalP"/>
    </source>
</evidence>
<keyword evidence="7" id="KW-0732">Signal</keyword>